<dbReference type="InterPro" id="IPR007540">
    <property type="entry name" value="Fimbrial_CS1-type"/>
</dbReference>
<evidence type="ECO:0008006" key="3">
    <source>
        <dbReference type="Google" id="ProtNLM"/>
    </source>
</evidence>
<evidence type="ECO:0000313" key="2">
    <source>
        <dbReference type="Proteomes" id="UP000288804"/>
    </source>
</evidence>
<keyword evidence="2" id="KW-1185">Reference proteome</keyword>
<name>A0ABX5QVJ2_9GAMM</name>
<dbReference type="Pfam" id="PF04449">
    <property type="entry name" value="Fimbrial_CS1"/>
    <property type="match status" value="1"/>
</dbReference>
<sequence length="167" mass="18304">MNKILFPVITTTILSSSMAAHSVPVDKYIYVSAEIPSALTIKKSNGKALNDIKLVKVENKNIHSHSENIQITINNGTGVNVKLGSPLELQENRYAFDLDPDPDPDIKKFTDHNVTIGGKALSLNNIKFTADEIKQPVDLVVEATEPLDVRGGEMYGGRLHLILENTV</sequence>
<dbReference type="EMBL" id="CP032487">
    <property type="protein sequence ID" value="QAX77322.1"/>
    <property type="molecule type" value="Genomic_DNA"/>
</dbReference>
<proteinExistence type="predicted"/>
<reference evidence="2" key="1">
    <citation type="submission" date="2018-09" db="EMBL/GenBank/DDBJ databases">
        <title>Yersinia hibernicus sp. nov.</title>
        <authorList>
            <person name="Nguyen S.V."/>
            <person name="Mundanda D.M."/>
            <person name="Anes J."/>
            <person name="Fanning S."/>
        </authorList>
    </citation>
    <scope>NUCLEOTIDE SEQUENCE [LARGE SCALE GENOMIC DNA]</scope>
    <source>
        <strain evidence="2">CFS1934</strain>
    </source>
</reference>
<accession>A0ABX5QVJ2</accession>
<dbReference type="Proteomes" id="UP000288804">
    <property type="component" value="Chromosome"/>
</dbReference>
<gene>
    <name evidence="1" type="ORF">D5F51_01270</name>
</gene>
<dbReference type="Gene3D" id="2.60.40.2040">
    <property type="entry name" value="CFA/I fimbrial subunit E, pilin domain"/>
    <property type="match status" value="1"/>
</dbReference>
<protein>
    <recommendedName>
        <fullName evidence="3">Alpha-related fimbriae minor subunit 1</fullName>
    </recommendedName>
</protein>
<evidence type="ECO:0000313" key="1">
    <source>
        <dbReference type="EMBL" id="QAX77322.1"/>
    </source>
</evidence>
<dbReference type="RefSeq" id="WP_129195390.1">
    <property type="nucleotide sequence ID" value="NZ_CABHXI010000032.1"/>
</dbReference>
<organism evidence="1 2">
    <name type="scientific">Yersinia hibernica</name>
    <dbReference type="NCBI Taxonomy" id="2339259"/>
    <lineage>
        <taxon>Bacteria</taxon>
        <taxon>Pseudomonadati</taxon>
        <taxon>Pseudomonadota</taxon>
        <taxon>Gammaproteobacteria</taxon>
        <taxon>Enterobacterales</taxon>
        <taxon>Yersiniaceae</taxon>
        <taxon>Yersinia</taxon>
    </lineage>
</organism>